<reference evidence="1" key="1">
    <citation type="journal article" date="2019" name="bioRxiv">
        <title>The Genome of the Zebra Mussel, Dreissena polymorpha: A Resource for Invasive Species Research.</title>
        <authorList>
            <person name="McCartney M.A."/>
            <person name="Auch B."/>
            <person name="Kono T."/>
            <person name="Mallez S."/>
            <person name="Zhang Y."/>
            <person name="Obille A."/>
            <person name="Becker A."/>
            <person name="Abrahante J.E."/>
            <person name="Garbe J."/>
            <person name="Badalamenti J.P."/>
            <person name="Herman A."/>
            <person name="Mangelson H."/>
            <person name="Liachko I."/>
            <person name="Sullivan S."/>
            <person name="Sone E.D."/>
            <person name="Koren S."/>
            <person name="Silverstein K.A.T."/>
            <person name="Beckman K.B."/>
            <person name="Gohl D.M."/>
        </authorList>
    </citation>
    <scope>NUCLEOTIDE SEQUENCE</scope>
    <source>
        <strain evidence="1">Duluth1</strain>
        <tissue evidence="1">Whole animal</tissue>
    </source>
</reference>
<evidence type="ECO:0000313" key="2">
    <source>
        <dbReference type="Proteomes" id="UP000828390"/>
    </source>
</evidence>
<comment type="caution">
    <text evidence="1">The sequence shown here is derived from an EMBL/GenBank/DDBJ whole genome shotgun (WGS) entry which is preliminary data.</text>
</comment>
<dbReference type="Proteomes" id="UP000828390">
    <property type="component" value="Unassembled WGS sequence"/>
</dbReference>
<protein>
    <submittedName>
        <fullName evidence="1">Uncharacterized protein</fullName>
    </submittedName>
</protein>
<accession>A0A9D4K7W7</accession>
<gene>
    <name evidence="1" type="ORF">DPMN_107904</name>
</gene>
<reference evidence="1" key="2">
    <citation type="submission" date="2020-11" db="EMBL/GenBank/DDBJ databases">
        <authorList>
            <person name="McCartney M.A."/>
            <person name="Auch B."/>
            <person name="Kono T."/>
            <person name="Mallez S."/>
            <person name="Becker A."/>
            <person name="Gohl D.M."/>
            <person name="Silverstein K.A.T."/>
            <person name="Koren S."/>
            <person name="Bechman K.B."/>
            <person name="Herman A."/>
            <person name="Abrahante J.E."/>
            <person name="Garbe J."/>
        </authorList>
    </citation>
    <scope>NUCLEOTIDE SEQUENCE</scope>
    <source>
        <strain evidence="1">Duluth1</strain>
        <tissue evidence="1">Whole animal</tissue>
    </source>
</reference>
<dbReference type="AlphaFoldDB" id="A0A9D4K7W7"/>
<proteinExistence type="predicted"/>
<sequence>MKIFQRHPYNKLIRPSGSTANGTAVNKLTVKLGMRLSQLLEVVHMVSCCFCC</sequence>
<organism evidence="1 2">
    <name type="scientific">Dreissena polymorpha</name>
    <name type="common">Zebra mussel</name>
    <name type="synonym">Mytilus polymorpha</name>
    <dbReference type="NCBI Taxonomy" id="45954"/>
    <lineage>
        <taxon>Eukaryota</taxon>
        <taxon>Metazoa</taxon>
        <taxon>Spiralia</taxon>
        <taxon>Lophotrochozoa</taxon>
        <taxon>Mollusca</taxon>
        <taxon>Bivalvia</taxon>
        <taxon>Autobranchia</taxon>
        <taxon>Heteroconchia</taxon>
        <taxon>Euheterodonta</taxon>
        <taxon>Imparidentia</taxon>
        <taxon>Neoheterodontei</taxon>
        <taxon>Myida</taxon>
        <taxon>Dreissenoidea</taxon>
        <taxon>Dreissenidae</taxon>
        <taxon>Dreissena</taxon>
    </lineage>
</organism>
<keyword evidence="2" id="KW-1185">Reference proteome</keyword>
<dbReference type="EMBL" id="JAIWYP010000004">
    <property type="protein sequence ID" value="KAH3834574.1"/>
    <property type="molecule type" value="Genomic_DNA"/>
</dbReference>
<name>A0A9D4K7W7_DREPO</name>
<evidence type="ECO:0000313" key="1">
    <source>
        <dbReference type="EMBL" id="KAH3834574.1"/>
    </source>
</evidence>